<dbReference type="PANTHER" id="PTHR10578:SF107">
    <property type="entry name" value="2-HYDROXYACID OXIDASE 1"/>
    <property type="match status" value="1"/>
</dbReference>
<dbReference type="OrthoDB" id="9770452at2"/>
<keyword evidence="11" id="KW-0413">Isomerase</keyword>
<dbReference type="SUPFAM" id="SSF51395">
    <property type="entry name" value="FMN-linked oxidoreductases"/>
    <property type="match status" value="1"/>
</dbReference>
<feature type="binding site" evidence="9">
    <location>
        <position position="211"/>
    </location>
    <ligand>
        <name>FMN</name>
        <dbReference type="ChEBI" id="CHEBI:58210"/>
    </ligand>
</feature>
<feature type="binding site" evidence="9">
    <location>
        <begin position="266"/>
        <end position="270"/>
    </location>
    <ligand>
        <name>FMN</name>
        <dbReference type="ChEBI" id="CHEBI:58210"/>
    </ligand>
</feature>
<evidence type="ECO:0000256" key="8">
    <source>
        <dbReference type="PIRSR" id="PIRSR000138-1"/>
    </source>
</evidence>
<accession>A0A1T5MBC1</accession>
<keyword evidence="3 9" id="KW-0288">FMN</keyword>
<dbReference type="GO" id="GO:0016491">
    <property type="term" value="F:oxidoreductase activity"/>
    <property type="evidence" value="ECO:0007669"/>
    <property type="project" value="UniProtKB-KW"/>
</dbReference>
<dbReference type="InterPro" id="IPR013785">
    <property type="entry name" value="Aldolase_TIM"/>
</dbReference>
<feature type="binding site" evidence="9">
    <location>
        <position position="233"/>
    </location>
    <ligand>
        <name>FMN</name>
        <dbReference type="ChEBI" id="CHEBI:58210"/>
    </ligand>
</feature>
<comment type="similarity">
    <text evidence="5">Belongs to the FMN-dependent alpha-hydroxy acid dehydrogenase family.</text>
</comment>
<dbReference type="GO" id="GO:0016853">
    <property type="term" value="F:isomerase activity"/>
    <property type="evidence" value="ECO:0007669"/>
    <property type="project" value="UniProtKB-KW"/>
</dbReference>
<evidence type="ECO:0000256" key="7">
    <source>
        <dbReference type="ARBA" id="ARBA00048754"/>
    </source>
</evidence>
<dbReference type="InterPro" id="IPR012133">
    <property type="entry name" value="Alpha-hydoxy_acid_DH_FMN"/>
</dbReference>
<dbReference type="InterPro" id="IPR037396">
    <property type="entry name" value="FMN_HAD"/>
</dbReference>
<comment type="catalytic activity">
    <reaction evidence="7">
        <text>(S)-lactate + O2 = pyruvate + H2O2</text>
        <dbReference type="Rhea" id="RHEA:55868"/>
        <dbReference type="ChEBI" id="CHEBI:15361"/>
        <dbReference type="ChEBI" id="CHEBI:15379"/>
        <dbReference type="ChEBI" id="CHEBI:16240"/>
        <dbReference type="ChEBI" id="CHEBI:16651"/>
    </reaction>
    <physiologicalReaction direction="left-to-right" evidence="7">
        <dbReference type="Rhea" id="RHEA:55869"/>
    </physiologicalReaction>
</comment>
<evidence type="ECO:0000256" key="5">
    <source>
        <dbReference type="ARBA" id="ARBA00024042"/>
    </source>
</evidence>
<evidence type="ECO:0000313" key="11">
    <source>
        <dbReference type="EMBL" id="SKC85158.1"/>
    </source>
</evidence>
<evidence type="ECO:0000256" key="2">
    <source>
        <dbReference type="ARBA" id="ARBA00022630"/>
    </source>
</evidence>
<evidence type="ECO:0000256" key="4">
    <source>
        <dbReference type="ARBA" id="ARBA00023002"/>
    </source>
</evidence>
<feature type="active site" description="Proton acceptor" evidence="8">
    <location>
        <position position="235"/>
    </location>
</feature>
<evidence type="ECO:0000313" key="12">
    <source>
        <dbReference type="Proteomes" id="UP000190285"/>
    </source>
</evidence>
<feature type="domain" description="FMN hydroxy acid dehydrogenase" evidence="10">
    <location>
        <begin position="36"/>
        <end position="339"/>
    </location>
</feature>
<evidence type="ECO:0000256" key="9">
    <source>
        <dbReference type="PIRSR" id="PIRSR000138-2"/>
    </source>
</evidence>
<name>A0A1T5MBC1_9FIRM</name>
<dbReference type="Proteomes" id="UP000190285">
    <property type="component" value="Unassembled WGS sequence"/>
</dbReference>
<gene>
    <name evidence="11" type="ORF">SAMN02194393_04332</name>
</gene>
<dbReference type="RefSeq" id="WP_079494583.1">
    <property type="nucleotide sequence ID" value="NZ_FUZT01000013.1"/>
</dbReference>
<proteinExistence type="inferred from homology"/>
<keyword evidence="2 9" id="KW-0285">Flavoprotein</keyword>
<keyword evidence="12" id="KW-1185">Reference proteome</keyword>
<evidence type="ECO:0000256" key="1">
    <source>
        <dbReference type="ARBA" id="ARBA00001917"/>
    </source>
</evidence>
<dbReference type="PANTHER" id="PTHR10578">
    <property type="entry name" value="S -2-HYDROXY-ACID OXIDASE-RELATED"/>
    <property type="match status" value="1"/>
</dbReference>
<evidence type="ECO:0000259" key="10">
    <source>
        <dbReference type="PROSITE" id="PS51349"/>
    </source>
</evidence>
<protein>
    <recommendedName>
        <fullName evidence="6">L-lactate oxidase</fullName>
    </recommendedName>
</protein>
<dbReference type="EMBL" id="FUZT01000013">
    <property type="protein sequence ID" value="SKC85158.1"/>
    <property type="molecule type" value="Genomic_DNA"/>
</dbReference>
<feature type="binding site" evidence="9">
    <location>
        <begin position="289"/>
        <end position="290"/>
    </location>
    <ligand>
        <name>FMN</name>
        <dbReference type="ChEBI" id="CHEBI:58210"/>
    </ligand>
</feature>
<dbReference type="Gene3D" id="3.20.20.70">
    <property type="entry name" value="Aldolase class I"/>
    <property type="match status" value="1"/>
</dbReference>
<sequence length="339" mass="36506">MDYKTLLDNAKKNMRTCRVCPQCNGRACRGEIPGVGGKGNGLGFIRNYDKFRDIKINMDTIYNSEEIDTSIELFGIKFKYPVFAAPIGAVEINYSDLYTDYEYQKAIIEGCKNAGIVGFTGDGAKDEAYESPLKVIGKNSGLGVPTIKPWKKDEILRKIKLAEEAGAIAMAMDIDAAGLALLGMQGKPVAPKSAEELKEIISSTNTPFILKGIMTVEGAKKALESGAYGIVVSNHGGRVLDETPSTIEVLPQIAKAVKGKMKIFIDGGIRSGLDVFKSLALGADAVLIGRPYAVAVYGGAAEGVELYTNKIGRELHDTMLMSGAKSLDDINEKMITMCR</sequence>
<dbReference type="CDD" id="cd02809">
    <property type="entry name" value="alpha_hydroxyacid_oxid_FMN"/>
    <property type="match status" value="1"/>
</dbReference>
<dbReference type="PIRSF" id="PIRSF000138">
    <property type="entry name" value="Al-hdrx_acd_dh"/>
    <property type="match status" value="1"/>
</dbReference>
<dbReference type="Pfam" id="PF01070">
    <property type="entry name" value="FMN_dh"/>
    <property type="match status" value="2"/>
</dbReference>
<dbReference type="InterPro" id="IPR000262">
    <property type="entry name" value="FMN-dep_DH"/>
</dbReference>
<dbReference type="AlphaFoldDB" id="A0A1T5MBC1"/>
<reference evidence="11 12" key="1">
    <citation type="submission" date="2017-02" db="EMBL/GenBank/DDBJ databases">
        <authorList>
            <person name="Peterson S.W."/>
        </authorList>
    </citation>
    <scope>NUCLEOTIDE SEQUENCE [LARGE SCALE GENOMIC DNA]</scope>
    <source>
        <strain evidence="11 12">M1</strain>
    </source>
</reference>
<keyword evidence="4" id="KW-0560">Oxidoreductase</keyword>
<evidence type="ECO:0000256" key="3">
    <source>
        <dbReference type="ARBA" id="ARBA00022643"/>
    </source>
</evidence>
<feature type="binding site" evidence="9">
    <location>
        <position position="235"/>
    </location>
    <ligand>
        <name>glyoxylate</name>
        <dbReference type="ChEBI" id="CHEBI:36655"/>
    </ligand>
</feature>
<evidence type="ECO:0000256" key="6">
    <source>
        <dbReference type="ARBA" id="ARBA00029513"/>
    </source>
</evidence>
<dbReference type="STRING" id="36842.SAMN02194393_04332"/>
<feature type="binding site" evidence="9">
    <location>
        <position position="238"/>
    </location>
    <ligand>
        <name>glyoxylate</name>
        <dbReference type="ChEBI" id="CHEBI:36655"/>
    </ligand>
</feature>
<dbReference type="PROSITE" id="PS51349">
    <property type="entry name" value="FMN_HYDROXY_ACID_DH_2"/>
    <property type="match status" value="1"/>
</dbReference>
<dbReference type="GO" id="GO:0010181">
    <property type="term" value="F:FMN binding"/>
    <property type="evidence" value="ECO:0007669"/>
    <property type="project" value="InterPro"/>
</dbReference>
<comment type="cofactor">
    <cofactor evidence="1">
        <name>FMN</name>
        <dbReference type="ChEBI" id="CHEBI:58210"/>
    </cofactor>
</comment>
<organism evidence="11 12">
    <name type="scientific">Maledivibacter halophilus</name>
    <dbReference type="NCBI Taxonomy" id="36842"/>
    <lineage>
        <taxon>Bacteria</taxon>
        <taxon>Bacillati</taxon>
        <taxon>Bacillota</taxon>
        <taxon>Clostridia</taxon>
        <taxon>Peptostreptococcales</taxon>
        <taxon>Caminicellaceae</taxon>
        <taxon>Maledivibacter</taxon>
    </lineage>
</organism>